<dbReference type="GO" id="GO:0004984">
    <property type="term" value="F:olfactory receptor activity"/>
    <property type="evidence" value="ECO:0007669"/>
    <property type="project" value="InterPro"/>
</dbReference>
<evidence type="ECO:0000256" key="7">
    <source>
        <dbReference type="ARBA" id="ARBA00023136"/>
    </source>
</evidence>
<name>A0A834Y510_APHGI</name>
<protein>
    <recommendedName>
        <fullName evidence="10">Odorant receptor</fullName>
    </recommendedName>
</protein>
<evidence type="ECO:0000256" key="10">
    <source>
        <dbReference type="RuleBase" id="RU351113"/>
    </source>
</evidence>
<dbReference type="Pfam" id="PF02949">
    <property type="entry name" value="7tm_6"/>
    <property type="match status" value="1"/>
</dbReference>
<dbReference type="GO" id="GO:0007165">
    <property type="term" value="P:signal transduction"/>
    <property type="evidence" value="ECO:0007669"/>
    <property type="project" value="UniProtKB-KW"/>
</dbReference>
<keyword evidence="9 10" id="KW-0807">Transducer</keyword>
<comment type="similarity">
    <text evidence="10">Belongs to the insect chemoreceptor superfamily. Heteromeric odorant receptor channel (TC 1.A.69) family.</text>
</comment>
<keyword evidence="8 10" id="KW-0675">Receptor</keyword>
<keyword evidence="3 10" id="KW-0716">Sensory transduction</keyword>
<dbReference type="OrthoDB" id="6604226at2759"/>
<dbReference type="Proteomes" id="UP000639338">
    <property type="component" value="Unassembled WGS sequence"/>
</dbReference>
<feature type="transmembrane region" description="Helical" evidence="10">
    <location>
        <begin position="300"/>
        <end position="321"/>
    </location>
</feature>
<dbReference type="GO" id="GO:0005886">
    <property type="term" value="C:plasma membrane"/>
    <property type="evidence" value="ECO:0007669"/>
    <property type="project" value="UniProtKB-SubCell"/>
</dbReference>
<feature type="transmembrane region" description="Helical" evidence="10">
    <location>
        <begin position="189"/>
        <end position="214"/>
    </location>
</feature>
<keyword evidence="4 10" id="KW-0812">Transmembrane</keyword>
<dbReference type="AlphaFoldDB" id="A0A834Y510"/>
<evidence type="ECO:0000256" key="9">
    <source>
        <dbReference type="ARBA" id="ARBA00023224"/>
    </source>
</evidence>
<feature type="transmembrane region" description="Helical" evidence="10">
    <location>
        <begin position="75"/>
        <end position="95"/>
    </location>
</feature>
<feature type="transmembrane region" description="Helical" evidence="10">
    <location>
        <begin position="128"/>
        <end position="148"/>
    </location>
</feature>
<evidence type="ECO:0000256" key="1">
    <source>
        <dbReference type="ARBA" id="ARBA00004651"/>
    </source>
</evidence>
<evidence type="ECO:0000313" key="12">
    <source>
        <dbReference type="Proteomes" id="UP000639338"/>
    </source>
</evidence>
<evidence type="ECO:0000256" key="8">
    <source>
        <dbReference type="ARBA" id="ARBA00023170"/>
    </source>
</evidence>
<comment type="subcellular location">
    <subcellularLocation>
        <location evidence="1 10">Cell membrane</location>
        <topology evidence="1 10">Multi-pass membrane protein</topology>
    </subcellularLocation>
</comment>
<keyword evidence="5 10" id="KW-0552">Olfaction</keyword>
<keyword evidence="6 10" id="KW-1133">Transmembrane helix</keyword>
<organism evidence="11 12">
    <name type="scientific">Aphidius gifuensis</name>
    <name type="common">Parasitoid wasp</name>
    <dbReference type="NCBI Taxonomy" id="684658"/>
    <lineage>
        <taxon>Eukaryota</taxon>
        <taxon>Metazoa</taxon>
        <taxon>Ecdysozoa</taxon>
        <taxon>Arthropoda</taxon>
        <taxon>Hexapoda</taxon>
        <taxon>Insecta</taxon>
        <taxon>Pterygota</taxon>
        <taxon>Neoptera</taxon>
        <taxon>Endopterygota</taxon>
        <taxon>Hymenoptera</taxon>
        <taxon>Apocrita</taxon>
        <taxon>Ichneumonoidea</taxon>
        <taxon>Braconidae</taxon>
        <taxon>Aphidiinae</taxon>
        <taxon>Aphidius</taxon>
    </lineage>
</organism>
<evidence type="ECO:0000256" key="5">
    <source>
        <dbReference type="ARBA" id="ARBA00022725"/>
    </source>
</evidence>
<evidence type="ECO:0000256" key="4">
    <source>
        <dbReference type="ARBA" id="ARBA00022692"/>
    </source>
</evidence>
<gene>
    <name evidence="11" type="ORF">HCN44_005545</name>
</gene>
<comment type="caution">
    <text evidence="10">Lacks conserved residue(s) required for the propagation of feature annotation.</text>
</comment>
<proteinExistence type="inferred from homology"/>
<evidence type="ECO:0000313" key="11">
    <source>
        <dbReference type="EMBL" id="KAF7997268.1"/>
    </source>
</evidence>
<accession>A0A834Y510</accession>
<dbReference type="GO" id="GO:0005549">
    <property type="term" value="F:odorant binding"/>
    <property type="evidence" value="ECO:0007669"/>
    <property type="project" value="InterPro"/>
</dbReference>
<keyword evidence="7 10" id="KW-0472">Membrane</keyword>
<keyword evidence="2" id="KW-1003">Cell membrane</keyword>
<dbReference type="PANTHER" id="PTHR21137:SF35">
    <property type="entry name" value="ODORANT RECEPTOR 19A-RELATED"/>
    <property type="match status" value="1"/>
</dbReference>
<sequence>MVLQNNPKWNENTEYALGLHKKLISSLGCWPEYFDKSSEIKSKIFTTTQIAVVMILIKNFISYGKCGTDEELIDGLILITLSSLSIMKIILPWYYKNLQINILNSVIDDWFFVNDDKSRKIMLKYAKIGRIVLIIQSIGTYGSFIPLMTRYPSVIEITNEYNNDTVFLRNTLFGPRCWISMTMSWYLYIGYYIILSIDILILGTSFVGSHVFLFSIAMHLCGQFEILSNSIKNINVNEYYKQRFFIKNFVKRHNHLLEVLKKFEKACNLLIFIEVYANIFLIVMNGFLMLRSLDTFDKILTLKTLVRMFLLYLQIYLYSWIGEYSSYWSSHLQLSIYNRNWYDLEPKIIKDLSFIISRSQYEFHLTAGKIQNMNMSSFKNIIKSIFSLLSILRLMFDN</sequence>
<evidence type="ECO:0000256" key="3">
    <source>
        <dbReference type="ARBA" id="ARBA00022606"/>
    </source>
</evidence>
<comment type="caution">
    <text evidence="11">The sequence shown here is derived from an EMBL/GenBank/DDBJ whole genome shotgun (WGS) entry which is preliminary data.</text>
</comment>
<dbReference type="InterPro" id="IPR004117">
    <property type="entry name" value="7tm6_olfct_rcpt"/>
</dbReference>
<evidence type="ECO:0000256" key="2">
    <source>
        <dbReference type="ARBA" id="ARBA00022475"/>
    </source>
</evidence>
<feature type="transmembrane region" description="Helical" evidence="10">
    <location>
        <begin position="269"/>
        <end position="288"/>
    </location>
</feature>
<keyword evidence="12" id="KW-1185">Reference proteome</keyword>
<dbReference type="PANTHER" id="PTHR21137">
    <property type="entry name" value="ODORANT RECEPTOR"/>
    <property type="match status" value="1"/>
</dbReference>
<dbReference type="EMBL" id="JACMRX010000001">
    <property type="protein sequence ID" value="KAF7997268.1"/>
    <property type="molecule type" value="Genomic_DNA"/>
</dbReference>
<evidence type="ECO:0000256" key="6">
    <source>
        <dbReference type="ARBA" id="ARBA00022989"/>
    </source>
</evidence>
<feature type="transmembrane region" description="Helical" evidence="10">
    <location>
        <begin position="44"/>
        <end position="63"/>
    </location>
</feature>
<reference evidence="11 12" key="1">
    <citation type="submission" date="2020-08" db="EMBL/GenBank/DDBJ databases">
        <title>Aphidius gifuensis genome sequencing and assembly.</title>
        <authorList>
            <person name="Du Z."/>
        </authorList>
    </citation>
    <scope>NUCLEOTIDE SEQUENCE [LARGE SCALE GENOMIC DNA]</scope>
    <source>
        <strain evidence="11">YNYX2018</strain>
        <tissue evidence="11">Adults</tissue>
    </source>
</reference>